<keyword evidence="1" id="KW-0472">Membrane</keyword>
<proteinExistence type="predicted"/>
<dbReference type="Proteomes" id="UP000557872">
    <property type="component" value="Unassembled WGS sequence"/>
</dbReference>
<sequence>MKSSVKYFIILASFTAVYSIFSMLLMSDIGQFFAMPKSWIIAYYEHAFLLGLVNVILLLGLWYLHLVRKVGRLWVMLVATVGVLLCIFAANMMNTLLFPTKQHTATYVSVTEADRVLADEQVIYVLEINGEVRGYPQDHLELPHVAGGDFGGQEVVMTYCGLSNLPVAMNQDLGSGESDLRVMAQVHNNLILKDNETGELVQQITATTEFGDKQLEVYPNTMMTWKSFKQLYPEAEVFVYSFDRMLDPIFRWFFAATLEIQNDRSKGAAFPTVSLDDDRLNPKEAVWGYRAGDRQIAFTKEFAKQHPVYPFEFQGEPLVLTYDKTHDIITLFSRLKDGEELDFHSIDFRGQTDSGKLDQKPLYNGVYWMVWTHWFPDTQLNDQE</sequence>
<keyword evidence="1" id="KW-0812">Transmembrane</keyword>
<evidence type="ECO:0000313" key="3">
    <source>
        <dbReference type="Proteomes" id="UP000557872"/>
    </source>
</evidence>
<protein>
    <submittedName>
        <fullName evidence="2">DUF3179 domain-containing protein</fullName>
    </submittedName>
</protein>
<name>A0A851GPU6_9BACT</name>
<feature type="transmembrane region" description="Helical" evidence="1">
    <location>
        <begin position="7"/>
        <end position="26"/>
    </location>
</feature>
<keyword evidence="1" id="KW-1133">Transmembrane helix</keyword>
<dbReference type="RefSeq" id="WP_178933857.1">
    <property type="nucleotide sequence ID" value="NZ_JACBAZ010000007.1"/>
</dbReference>
<keyword evidence="3" id="KW-1185">Reference proteome</keyword>
<comment type="caution">
    <text evidence="2">The sequence shown here is derived from an EMBL/GenBank/DDBJ whole genome shotgun (WGS) entry which is preliminary data.</text>
</comment>
<reference evidence="2 3" key="1">
    <citation type="submission" date="2020-07" db="EMBL/GenBank/DDBJ databases">
        <title>Roseicoccus Jingziensis gen. nov., sp. nov., isolated from coastal seawater.</title>
        <authorList>
            <person name="Feng X."/>
        </authorList>
    </citation>
    <scope>NUCLEOTIDE SEQUENCE [LARGE SCALE GENOMIC DNA]</scope>
    <source>
        <strain evidence="2 3">N1E253</strain>
    </source>
</reference>
<dbReference type="EMBL" id="JACBAZ010000007">
    <property type="protein sequence ID" value="NWK57027.1"/>
    <property type="molecule type" value="Genomic_DNA"/>
</dbReference>
<dbReference type="AlphaFoldDB" id="A0A851GPU6"/>
<feature type="transmembrane region" description="Helical" evidence="1">
    <location>
        <begin position="73"/>
        <end position="93"/>
    </location>
</feature>
<organism evidence="2 3">
    <name type="scientific">Oceaniferula marina</name>
    <dbReference type="NCBI Taxonomy" id="2748318"/>
    <lineage>
        <taxon>Bacteria</taxon>
        <taxon>Pseudomonadati</taxon>
        <taxon>Verrucomicrobiota</taxon>
        <taxon>Verrucomicrobiia</taxon>
        <taxon>Verrucomicrobiales</taxon>
        <taxon>Verrucomicrobiaceae</taxon>
        <taxon>Oceaniferula</taxon>
    </lineage>
</organism>
<accession>A0A851GPU6</accession>
<gene>
    <name evidence="2" type="ORF">HW115_15500</name>
</gene>
<feature type="transmembrane region" description="Helical" evidence="1">
    <location>
        <begin position="46"/>
        <end position="66"/>
    </location>
</feature>
<dbReference type="InterPro" id="IPR021516">
    <property type="entry name" value="DUF3179"/>
</dbReference>
<evidence type="ECO:0000313" key="2">
    <source>
        <dbReference type="EMBL" id="NWK57027.1"/>
    </source>
</evidence>
<dbReference type="Pfam" id="PF11376">
    <property type="entry name" value="DUF3179"/>
    <property type="match status" value="1"/>
</dbReference>
<evidence type="ECO:0000256" key="1">
    <source>
        <dbReference type="SAM" id="Phobius"/>
    </source>
</evidence>